<name>A0A8R1XQA7_ONCVO</name>
<sequence length="180" mass="19853">MDLIGVGNLAPAARLTKMCAILGGGRGREDYCHPVLYQYGEKGNKAGTCMAKSSFSDGDDDLHMHARTHKENVRGSQPVQAVKATSWGPPAGKNYPQQQQQQQQQSLCSAVGMTLPLPVSFYACLPACSVIRRVMEDKEESESLNSQLCKGQHLKRRRSETLKRVSCQTGGTEEKRGWHF</sequence>
<evidence type="ECO:0000256" key="1">
    <source>
        <dbReference type="SAM" id="MobiDB-lite"/>
    </source>
</evidence>
<reference evidence="3" key="1">
    <citation type="submission" date="2013-10" db="EMBL/GenBank/DDBJ databases">
        <title>Genome sequencing of Onchocerca volvulus.</title>
        <authorList>
            <person name="Cotton J."/>
            <person name="Tsai J."/>
            <person name="Stanley E."/>
            <person name="Tracey A."/>
            <person name="Holroyd N."/>
            <person name="Lustigman S."/>
            <person name="Berriman M."/>
        </authorList>
    </citation>
    <scope>NUCLEOTIDE SEQUENCE</scope>
</reference>
<proteinExistence type="predicted"/>
<reference evidence="2" key="2">
    <citation type="submission" date="2022-06" db="UniProtKB">
        <authorList>
            <consortium name="EnsemblMetazoa"/>
        </authorList>
    </citation>
    <scope>IDENTIFICATION</scope>
</reference>
<evidence type="ECO:0000313" key="3">
    <source>
        <dbReference type="Proteomes" id="UP000024404"/>
    </source>
</evidence>
<organism evidence="2 3">
    <name type="scientific">Onchocerca volvulus</name>
    <dbReference type="NCBI Taxonomy" id="6282"/>
    <lineage>
        <taxon>Eukaryota</taxon>
        <taxon>Metazoa</taxon>
        <taxon>Ecdysozoa</taxon>
        <taxon>Nematoda</taxon>
        <taxon>Chromadorea</taxon>
        <taxon>Rhabditida</taxon>
        <taxon>Spirurina</taxon>
        <taxon>Spiruromorpha</taxon>
        <taxon>Filarioidea</taxon>
        <taxon>Onchocercidae</taxon>
        <taxon>Onchocerca</taxon>
    </lineage>
</organism>
<dbReference type="Proteomes" id="UP000024404">
    <property type="component" value="Unassembled WGS sequence"/>
</dbReference>
<keyword evidence="3" id="KW-1185">Reference proteome</keyword>
<protein>
    <submittedName>
        <fullName evidence="2">Uncharacterized protein</fullName>
    </submittedName>
</protein>
<feature type="region of interest" description="Disordered" evidence="1">
    <location>
        <begin position="70"/>
        <end position="100"/>
    </location>
</feature>
<dbReference type="EnsemblMetazoa" id="OVOC1427.1">
    <property type="protein sequence ID" value="OVOC1427.1"/>
    <property type="gene ID" value="WBGene00238236"/>
</dbReference>
<accession>A0A8R1XQA7</accession>
<dbReference type="AlphaFoldDB" id="A0A8R1XQA7"/>
<evidence type="ECO:0000313" key="2">
    <source>
        <dbReference type="EnsemblMetazoa" id="OVOC1427.1"/>
    </source>
</evidence>
<dbReference type="EMBL" id="CMVM020000040">
    <property type="status" value="NOT_ANNOTATED_CDS"/>
    <property type="molecule type" value="Genomic_DNA"/>
</dbReference>